<name>A0A132A0N6_SARSC</name>
<dbReference type="Proteomes" id="UP000616769">
    <property type="component" value="Unassembled WGS sequence"/>
</dbReference>
<sequence>MIKWGEKNSNIEFFFTEMTSFNIETIREEFRNVKGK</sequence>
<dbReference type="AlphaFoldDB" id="A0A132A0N6"/>
<evidence type="ECO:0000313" key="2">
    <source>
        <dbReference type="Proteomes" id="UP000616769"/>
    </source>
</evidence>
<dbReference type="EMBL" id="JXLN01007362">
    <property type="protein sequence ID" value="KPM04105.1"/>
    <property type="molecule type" value="Genomic_DNA"/>
</dbReference>
<gene>
    <name evidence="1" type="ORF">QR98_0025450</name>
</gene>
<organism evidence="1 2">
    <name type="scientific">Sarcoptes scabiei</name>
    <name type="common">Itch mite</name>
    <name type="synonym">Acarus scabiei</name>
    <dbReference type="NCBI Taxonomy" id="52283"/>
    <lineage>
        <taxon>Eukaryota</taxon>
        <taxon>Metazoa</taxon>
        <taxon>Ecdysozoa</taxon>
        <taxon>Arthropoda</taxon>
        <taxon>Chelicerata</taxon>
        <taxon>Arachnida</taxon>
        <taxon>Acari</taxon>
        <taxon>Acariformes</taxon>
        <taxon>Sarcoptiformes</taxon>
        <taxon>Astigmata</taxon>
        <taxon>Psoroptidia</taxon>
        <taxon>Sarcoptoidea</taxon>
        <taxon>Sarcoptidae</taxon>
        <taxon>Sarcoptinae</taxon>
        <taxon>Sarcoptes</taxon>
    </lineage>
</organism>
<evidence type="ECO:0000313" key="1">
    <source>
        <dbReference type="EMBL" id="KPM04105.1"/>
    </source>
</evidence>
<proteinExistence type="predicted"/>
<reference evidence="1 2" key="1">
    <citation type="journal article" date="2015" name="Parasit. Vectors">
        <title>Draft genome of the scabies mite.</title>
        <authorList>
            <person name="Rider S.D.Jr."/>
            <person name="Morgan M.S."/>
            <person name="Arlian L.G."/>
        </authorList>
    </citation>
    <scope>NUCLEOTIDE SEQUENCE [LARGE SCALE GENOMIC DNA]</scope>
    <source>
        <strain evidence="1">Arlian Lab</strain>
    </source>
</reference>
<protein>
    <submittedName>
        <fullName evidence="1">Uncharacterized protein</fullName>
    </submittedName>
</protein>
<comment type="caution">
    <text evidence="1">The sequence shown here is derived from an EMBL/GenBank/DDBJ whole genome shotgun (WGS) entry which is preliminary data.</text>
</comment>
<dbReference type="VEuPathDB" id="VectorBase:SSCA001006"/>
<feature type="non-terminal residue" evidence="1">
    <location>
        <position position="36"/>
    </location>
</feature>
<accession>A0A132A0N6</accession>